<dbReference type="Proteomes" id="UP000291259">
    <property type="component" value="Chromosome"/>
</dbReference>
<dbReference type="PROSITE" id="PS51012">
    <property type="entry name" value="ABC_TM2"/>
    <property type="match status" value="1"/>
</dbReference>
<dbReference type="PRINTS" id="PR00164">
    <property type="entry name" value="ABC2TRNSPORT"/>
</dbReference>
<name>A0A4P6FFL2_9MICO</name>
<evidence type="ECO:0000256" key="2">
    <source>
        <dbReference type="ARBA" id="ARBA00007783"/>
    </source>
</evidence>
<keyword evidence="13" id="KW-1185">Reference proteome</keyword>
<dbReference type="AlphaFoldDB" id="A0A4P6FFL2"/>
<organism evidence="12 13">
    <name type="scientific">Agromyces protaetiae</name>
    <dbReference type="NCBI Taxonomy" id="2509455"/>
    <lineage>
        <taxon>Bacteria</taxon>
        <taxon>Bacillati</taxon>
        <taxon>Actinomycetota</taxon>
        <taxon>Actinomycetes</taxon>
        <taxon>Micrococcales</taxon>
        <taxon>Microbacteriaceae</taxon>
        <taxon>Agromyces</taxon>
    </lineage>
</organism>
<keyword evidence="8 10" id="KW-0472">Membrane</keyword>
<feature type="transmembrane region" description="Helical" evidence="10">
    <location>
        <begin position="150"/>
        <end position="168"/>
    </location>
</feature>
<dbReference type="OrthoDB" id="9789409at2"/>
<dbReference type="GO" id="GO:0046677">
    <property type="term" value="P:response to antibiotic"/>
    <property type="evidence" value="ECO:0007669"/>
    <property type="project" value="UniProtKB-KW"/>
</dbReference>
<dbReference type="Pfam" id="PF01061">
    <property type="entry name" value="ABC2_membrane"/>
    <property type="match status" value="1"/>
</dbReference>
<evidence type="ECO:0000256" key="3">
    <source>
        <dbReference type="ARBA" id="ARBA00022448"/>
    </source>
</evidence>
<comment type="subcellular location">
    <subcellularLocation>
        <location evidence="1">Cell inner membrane</location>
        <topology evidence="1">Multi-pass membrane protein</topology>
    </subcellularLocation>
    <subcellularLocation>
        <location evidence="10">Cell membrane</location>
        <topology evidence="10">Multi-pass membrane protein</topology>
    </subcellularLocation>
</comment>
<evidence type="ECO:0000313" key="13">
    <source>
        <dbReference type="Proteomes" id="UP000291259"/>
    </source>
</evidence>
<sequence>MRGATLQTYPGRASTIGGVIGEATATTRADAHPLLRTPWLRYRHSLWLLTTRDLKVRYSTSALGYVWSILDPLVMAGIYWFVFTQVFDRGAGQKPYIVFLLIALLPWMWFNGAVGDSTRAFLKDAKLVRSTKIPRTIWVNRIVLSKGIEFVLALPVLALFAIVFGASVSWELALFPLAIVIQAVLTAGISLIVAPLVVFFRDLERAVKLVLRFVFYASPIIYGTSDLPESLQFWAAFNPLSGIFGLYRAGFFPDELNWFDVGVSAAMSVAFLVIGVLVFRRCERAVLKEI</sequence>
<evidence type="ECO:0000313" key="12">
    <source>
        <dbReference type="EMBL" id="QAY74962.1"/>
    </source>
</evidence>
<gene>
    <name evidence="12" type="ORF">ET445_10075</name>
</gene>
<keyword evidence="7 10" id="KW-1133">Transmembrane helix</keyword>
<evidence type="ECO:0000256" key="5">
    <source>
        <dbReference type="ARBA" id="ARBA00022519"/>
    </source>
</evidence>
<feature type="transmembrane region" description="Helical" evidence="10">
    <location>
        <begin position="258"/>
        <end position="279"/>
    </location>
</feature>
<dbReference type="EMBL" id="CP035491">
    <property type="protein sequence ID" value="QAY74962.1"/>
    <property type="molecule type" value="Genomic_DNA"/>
</dbReference>
<dbReference type="InterPro" id="IPR047817">
    <property type="entry name" value="ABC2_TM_bact-type"/>
</dbReference>
<evidence type="ECO:0000256" key="8">
    <source>
        <dbReference type="ARBA" id="ARBA00023136"/>
    </source>
</evidence>
<keyword evidence="3 10" id="KW-0813">Transport</keyword>
<keyword evidence="9" id="KW-0046">Antibiotic resistance</keyword>
<dbReference type="PANTHER" id="PTHR30413:SF8">
    <property type="entry name" value="TRANSPORT PERMEASE PROTEIN"/>
    <property type="match status" value="1"/>
</dbReference>
<accession>A0A4P6FFL2</accession>
<evidence type="ECO:0000256" key="10">
    <source>
        <dbReference type="RuleBase" id="RU361157"/>
    </source>
</evidence>
<dbReference type="GO" id="GO:0015920">
    <property type="term" value="P:lipopolysaccharide transport"/>
    <property type="evidence" value="ECO:0007669"/>
    <property type="project" value="TreeGrafter"/>
</dbReference>
<dbReference type="InterPro" id="IPR013525">
    <property type="entry name" value="ABC2_TM"/>
</dbReference>
<evidence type="ECO:0000256" key="4">
    <source>
        <dbReference type="ARBA" id="ARBA00022475"/>
    </source>
</evidence>
<protein>
    <recommendedName>
        <fullName evidence="10">Transport permease protein</fullName>
    </recommendedName>
</protein>
<feature type="transmembrane region" description="Helical" evidence="10">
    <location>
        <begin position="62"/>
        <end position="83"/>
    </location>
</feature>
<reference evidence="12 13" key="1">
    <citation type="submission" date="2019-01" db="EMBL/GenBank/DDBJ databases">
        <title>Genome sequencing of strain FW100M-8.</title>
        <authorList>
            <person name="Heo J."/>
            <person name="Kim S.-J."/>
            <person name="Kim J.-S."/>
            <person name="Hong S.-B."/>
            <person name="Kwon S.-W."/>
        </authorList>
    </citation>
    <scope>NUCLEOTIDE SEQUENCE [LARGE SCALE GENOMIC DNA]</scope>
    <source>
        <strain evidence="12 13">FW100M-8</strain>
    </source>
</reference>
<keyword evidence="5" id="KW-0997">Cell inner membrane</keyword>
<dbReference type="KEGG" id="agf:ET445_10075"/>
<keyword evidence="4 10" id="KW-1003">Cell membrane</keyword>
<dbReference type="PANTHER" id="PTHR30413">
    <property type="entry name" value="INNER MEMBRANE TRANSPORT PERMEASE"/>
    <property type="match status" value="1"/>
</dbReference>
<proteinExistence type="inferred from homology"/>
<evidence type="ECO:0000256" key="1">
    <source>
        <dbReference type="ARBA" id="ARBA00004429"/>
    </source>
</evidence>
<keyword evidence="6 10" id="KW-0812">Transmembrane</keyword>
<comment type="similarity">
    <text evidence="2 10">Belongs to the ABC-2 integral membrane protein family.</text>
</comment>
<dbReference type="GO" id="GO:0140359">
    <property type="term" value="F:ABC-type transporter activity"/>
    <property type="evidence" value="ECO:0007669"/>
    <property type="project" value="InterPro"/>
</dbReference>
<evidence type="ECO:0000256" key="9">
    <source>
        <dbReference type="ARBA" id="ARBA00023251"/>
    </source>
</evidence>
<evidence type="ECO:0000259" key="11">
    <source>
        <dbReference type="PROSITE" id="PS51012"/>
    </source>
</evidence>
<feature type="transmembrane region" description="Helical" evidence="10">
    <location>
        <begin position="174"/>
        <end position="199"/>
    </location>
</feature>
<comment type="caution">
    <text evidence="10">Lacks conserved residue(s) required for the propagation of feature annotation.</text>
</comment>
<dbReference type="GO" id="GO:0043190">
    <property type="term" value="C:ATP-binding cassette (ABC) transporter complex"/>
    <property type="evidence" value="ECO:0007669"/>
    <property type="project" value="InterPro"/>
</dbReference>
<evidence type="ECO:0000256" key="6">
    <source>
        <dbReference type="ARBA" id="ARBA00022692"/>
    </source>
</evidence>
<feature type="transmembrane region" description="Helical" evidence="10">
    <location>
        <begin position="95"/>
        <end position="114"/>
    </location>
</feature>
<feature type="domain" description="ABC transmembrane type-2" evidence="11">
    <location>
        <begin position="63"/>
        <end position="282"/>
    </location>
</feature>
<evidence type="ECO:0000256" key="7">
    <source>
        <dbReference type="ARBA" id="ARBA00022989"/>
    </source>
</evidence>
<dbReference type="InterPro" id="IPR000412">
    <property type="entry name" value="ABC_2_transport"/>
</dbReference>